<feature type="region of interest" description="Disordered" evidence="2">
    <location>
        <begin position="132"/>
        <end position="159"/>
    </location>
</feature>
<evidence type="ECO:0000313" key="4">
    <source>
        <dbReference type="EMBL" id="KAK0455979.1"/>
    </source>
</evidence>
<evidence type="ECO:0000259" key="3">
    <source>
        <dbReference type="PROSITE" id="PS50102"/>
    </source>
</evidence>
<dbReference type="InterPro" id="IPR035979">
    <property type="entry name" value="RBD_domain_sf"/>
</dbReference>
<gene>
    <name evidence="4" type="ORF">EV421DRAFT_1728795</name>
</gene>
<evidence type="ECO:0000256" key="2">
    <source>
        <dbReference type="SAM" id="MobiDB-lite"/>
    </source>
</evidence>
<feature type="region of interest" description="Disordered" evidence="2">
    <location>
        <begin position="332"/>
        <end position="355"/>
    </location>
</feature>
<dbReference type="AlphaFoldDB" id="A0AA39K9Z4"/>
<feature type="compositionally biased region" description="Low complexity" evidence="2">
    <location>
        <begin position="1078"/>
        <end position="1087"/>
    </location>
</feature>
<dbReference type="Proteomes" id="UP001175226">
    <property type="component" value="Unassembled WGS sequence"/>
</dbReference>
<accession>A0AA39K9Z4</accession>
<dbReference type="GO" id="GO:0003723">
    <property type="term" value="F:RNA binding"/>
    <property type="evidence" value="ECO:0007669"/>
    <property type="project" value="UniProtKB-UniRule"/>
</dbReference>
<dbReference type="SUPFAM" id="SSF54928">
    <property type="entry name" value="RNA-binding domain, RBD"/>
    <property type="match status" value="2"/>
</dbReference>
<dbReference type="PANTHER" id="PTHR23147">
    <property type="entry name" value="SERINE/ARGININE RICH SPLICING FACTOR"/>
    <property type="match status" value="1"/>
</dbReference>
<reference evidence="4" key="1">
    <citation type="submission" date="2023-06" db="EMBL/GenBank/DDBJ databases">
        <authorList>
            <consortium name="Lawrence Berkeley National Laboratory"/>
            <person name="Ahrendt S."/>
            <person name="Sahu N."/>
            <person name="Indic B."/>
            <person name="Wong-Bajracharya J."/>
            <person name="Merenyi Z."/>
            <person name="Ke H.-M."/>
            <person name="Monk M."/>
            <person name="Kocsube S."/>
            <person name="Drula E."/>
            <person name="Lipzen A."/>
            <person name="Balint B."/>
            <person name="Henrissat B."/>
            <person name="Andreopoulos B."/>
            <person name="Martin F.M."/>
            <person name="Harder C.B."/>
            <person name="Rigling D."/>
            <person name="Ford K.L."/>
            <person name="Foster G.D."/>
            <person name="Pangilinan J."/>
            <person name="Papanicolaou A."/>
            <person name="Barry K."/>
            <person name="LaButti K."/>
            <person name="Viragh M."/>
            <person name="Koriabine M."/>
            <person name="Yan M."/>
            <person name="Riley R."/>
            <person name="Champramary S."/>
            <person name="Plett K.L."/>
            <person name="Tsai I.J."/>
            <person name="Slot J."/>
            <person name="Sipos G."/>
            <person name="Plett J."/>
            <person name="Nagy L.G."/>
            <person name="Grigoriev I.V."/>
        </authorList>
    </citation>
    <scope>NUCLEOTIDE SEQUENCE</scope>
    <source>
        <strain evidence="4">FPL87.14</strain>
    </source>
</reference>
<evidence type="ECO:0000313" key="5">
    <source>
        <dbReference type="Proteomes" id="UP001175226"/>
    </source>
</evidence>
<dbReference type="Gene3D" id="3.30.70.330">
    <property type="match status" value="2"/>
</dbReference>
<dbReference type="InterPro" id="IPR012677">
    <property type="entry name" value="Nucleotide-bd_a/b_plait_sf"/>
</dbReference>
<dbReference type="Pfam" id="PF00076">
    <property type="entry name" value="RRM_1"/>
    <property type="match status" value="1"/>
</dbReference>
<sequence>MPGWIMGPQTIETQGKANIVLIPHSLRYRSAEGPQGSGVRWISKLIDMTPDISVARSSLLVGHRETFLAPADGHRPFLSQSSLSSATTIALPPPAFSLSIVHFSLLRTILSIHMPAKSSTASRAWGTRFDSLPPTSPPLSPSSFEHSLRDVGTANNGQAPFDASYKQKEEKMPHDASVFVGSLPGNIDQPELARLLSLHLSEHAQVKNVKVVRDSKGGVCAFVQCEDAAAATSLIHTLHSTEPKPFLGRHLRYEPARAFRSLLLSYRYLALLYNAEAVGAENQASASKSRFSGDSCGDQVLHLQPVTCDAETIKRICFHFGPLEQFRPYKAEDATDSEDDSLRKPFPYPHDGPRSPSMDTRCFEVKWAHRDDCVSALMNRSPSSNAALYPMYLHDQGHMRGGPLAASLSSGSRRDSATTEEYNCATRSVGEWNGLPQNARSGESTFAFMDSTLVDTSMPNLGSSQGEWNEMDFPPLVDVKERKTDFSGVWGEKKAEDEREDKGDTREIDGLASTMGAVSLPDTPHVTYDMSEEPFAAEKEENSAGYQDVEQELDMPPTPGLGMSPITPRTPGVMFPATPTSTIGDLHGIVSFNGYDSKDKDGYPEENTREERLLDPTTLFVGGLEMYGPGAWDEEKVSNFFRKFGGLESVKVVRPVNGRAAFAFVKFDNTESPARAVFEEHNRVYEGRAMRVQLRDCNPPRSSWKYGRGRGRFPHHNIMPHRSYGETNEMHHHREHSRRIDMVAHGETSGMPTVDTDAPPPFDRNLEVPSNIETISTSSHDQEAAKILGTTEAPPPTENYREWYDALEPSPTETSSPVTLNPTMPFPGAGGAGVQFPMAAGTYYPPPPWVQPYTPQMQYPVPYFAGPAIQAGYAVPHPSGPGYSSATGSDANGPVSTPQNLWAMGMYGAYIPYPAFPSRPTHNADSSVPQQAQVQQPPVIPTGFIQNDQGTLIAVYQPEAIDQYMTGGQVSTPPNSGQAPATMNWTSPAPTFGVPGQVPPRMSMQARQMLAPPGGMGWIPANQSTIAFPASGSHQAMTPSGSMPLPSATAFRASHDLSANHLNPSLRRNNGRRDQQFNPNRNSNRPLSNRHSRPNGNNVGLGFNEGQPQRTMPFPVQF</sequence>
<evidence type="ECO:0000256" key="1">
    <source>
        <dbReference type="PROSITE-ProRule" id="PRU00176"/>
    </source>
</evidence>
<proteinExistence type="predicted"/>
<comment type="caution">
    <text evidence="4">The sequence shown here is derived from an EMBL/GenBank/DDBJ whole genome shotgun (WGS) entry which is preliminary data.</text>
</comment>
<dbReference type="InterPro" id="IPR000504">
    <property type="entry name" value="RRM_dom"/>
</dbReference>
<feature type="region of interest" description="Disordered" evidence="2">
    <location>
        <begin position="1060"/>
        <end position="1118"/>
    </location>
</feature>
<protein>
    <recommendedName>
        <fullName evidence="3">RRM domain-containing protein</fullName>
    </recommendedName>
</protein>
<keyword evidence="1" id="KW-0694">RNA-binding</keyword>
<dbReference type="InterPro" id="IPR050907">
    <property type="entry name" value="SRSF"/>
</dbReference>
<name>A0AA39K9Z4_9AGAR</name>
<organism evidence="4 5">
    <name type="scientific">Armillaria borealis</name>
    <dbReference type="NCBI Taxonomy" id="47425"/>
    <lineage>
        <taxon>Eukaryota</taxon>
        <taxon>Fungi</taxon>
        <taxon>Dikarya</taxon>
        <taxon>Basidiomycota</taxon>
        <taxon>Agaricomycotina</taxon>
        <taxon>Agaricomycetes</taxon>
        <taxon>Agaricomycetidae</taxon>
        <taxon>Agaricales</taxon>
        <taxon>Marasmiineae</taxon>
        <taxon>Physalacriaceae</taxon>
        <taxon>Armillaria</taxon>
    </lineage>
</organism>
<feature type="domain" description="RRM" evidence="3">
    <location>
        <begin position="617"/>
        <end position="697"/>
    </location>
</feature>
<dbReference type="PROSITE" id="PS50102">
    <property type="entry name" value="RRM"/>
    <property type="match status" value="2"/>
</dbReference>
<feature type="domain" description="RRM" evidence="3">
    <location>
        <begin position="176"/>
        <end position="258"/>
    </location>
</feature>
<dbReference type="SMART" id="SM00360">
    <property type="entry name" value="RRM"/>
    <property type="match status" value="2"/>
</dbReference>
<dbReference type="EMBL" id="JAUEPT010000001">
    <property type="protein sequence ID" value="KAK0455979.1"/>
    <property type="molecule type" value="Genomic_DNA"/>
</dbReference>
<keyword evidence="5" id="KW-1185">Reference proteome</keyword>